<dbReference type="RefSeq" id="WP_304543435.1">
    <property type="nucleotide sequence ID" value="NZ_JARPTC010000017.1"/>
</dbReference>
<evidence type="ECO:0000259" key="1">
    <source>
        <dbReference type="Pfam" id="PF07872"/>
    </source>
</evidence>
<reference evidence="2" key="2">
    <citation type="submission" date="2023-03" db="EMBL/GenBank/DDBJ databases">
        <authorList>
            <person name="Zhang Z."/>
        </authorList>
    </citation>
    <scope>NUCLEOTIDE SEQUENCE</scope>
    <source>
        <strain evidence="2">DSA</strain>
    </source>
</reference>
<feature type="domain" description="DUF1659" evidence="1">
    <location>
        <begin position="5"/>
        <end position="73"/>
    </location>
</feature>
<proteinExistence type="predicted"/>
<evidence type="ECO:0000313" key="2">
    <source>
        <dbReference type="EMBL" id="MDO7787951.1"/>
    </source>
</evidence>
<gene>
    <name evidence="2" type="ORF">P6N53_12035</name>
</gene>
<dbReference type="Pfam" id="PF07872">
    <property type="entry name" value="DUF1659"/>
    <property type="match status" value="1"/>
</dbReference>
<name>A0AAW7ZEY6_9FIRM</name>
<accession>A0AAW7ZEY6</accession>
<keyword evidence="3" id="KW-1185">Reference proteome</keyword>
<sequence length="74" mass="8168">MPISKEPYLCTLRLRYNNGVNGSGQPVFVNRSFSKVKVTASDSDLYDAAMALNGLQSKVLVAVFRVDESELVEE</sequence>
<protein>
    <submittedName>
        <fullName evidence="2">DUF1659 domain-containing protein</fullName>
    </submittedName>
</protein>
<evidence type="ECO:0000313" key="3">
    <source>
        <dbReference type="Proteomes" id="UP001172911"/>
    </source>
</evidence>
<organism evidence="2 3">
    <name type="scientific">Desulforamulus aquiferis</name>
    <dbReference type="NCBI Taxonomy" id="1397668"/>
    <lineage>
        <taxon>Bacteria</taxon>
        <taxon>Bacillati</taxon>
        <taxon>Bacillota</taxon>
        <taxon>Clostridia</taxon>
        <taxon>Eubacteriales</taxon>
        <taxon>Peptococcaceae</taxon>
        <taxon>Desulforamulus</taxon>
    </lineage>
</organism>
<dbReference type="Proteomes" id="UP001172911">
    <property type="component" value="Unassembled WGS sequence"/>
</dbReference>
<comment type="caution">
    <text evidence="2">The sequence shown here is derived from an EMBL/GenBank/DDBJ whole genome shotgun (WGS) entry which is preliminary data.</text>
</comment>
<dbReference type="AlphaFoldDB" id="A0AAW7ZEY6"/>
<reference evidence="2" key="1">
    <citation type="journal article" date="2023" name="J. Hazard. Mater.">
        <title>Anaerobic biodegradation of pyrene and benzo[a]pyrene by a new sulfate-reducing Desulforamulus aquiferis strain DSA.</title>
        <authorList>
            <person name="Zhang Z."/>
            <person name="Sun J."/>
            <person name="Gong X."/>
            <person name="Wang C."/>
            <person name="Wang H."/>
        </authorList>
    </citation>
    <scope>NUCLEOTIDE SEQUENCE</scope>
    <source>
        <strain evidence="2">DSA</strain>
    </source>
</reference>
<dbReference type="InterPro" id="IPR012454">
    <property type="entry name" value="DUF1659"/>
</dbReference>
<dbReference type="EMBL" id="JARPTC010000017">
    <property type="protein sequence ID" value="MDO7787951.1"/>
    <property type="molecule type" value="Genomic_DNA"/>
</dbReference>